<dbReference type="AlphaFoldDB" id="A0A7K3LXC7"/>
<evidence type="ECO:0000313" key="3">
    <source>
        <dbReference type="Proteomes" id="UP000460435"/>
    </source>
</evidence>
<name>A0A7K3LXC7_9ACTN</name>
<evidence type="ECO:0000313" key="2">
    <source>
        <dbReference type="EMBL" id="NDL55671.1"/>
    </source>
</evidence>
<proteinExistence type="predicted"/>
<dbReference type="Proteomes" id="UP000460435">
    <property type="component" value="Unassembled WGS sequence"/>
</dbReference>
<sequence>MHLGRAFSVVVAVLALTGCGGGGSGEDPDGDDTTAPIELDVVLDAELGVGAPTGPDYPPETSGLVAEYTVTNDAEVAVLVVERRPAQVTPTIDVPLPDTEESSWVYSDDAGTVLVTKEIFATSRSSGTDSNTGTAYRAPAVRLEPGESVTGRAFALTPLRRITPDTDVFDVPGPSSLPTQATSWSFCVQVAPDPGESGAPTMADHSPDRRLLCSTGTDLSPGEAQDPGPLGHDPYRADVV</sequence>
<comment type="caution">
    <text evidence="2">The sequence shown here is derived from an EMBL/GenBank/DDBJ whole genome shotgun (WGS) entry which is preliminary data.</text>
</comment>
<protein>
    <submittedName>
        <fullName evidence="2">Uncharacterized protein</fullName>
    </submittedName>
</protein>
<dbReference type="PROSITE" id="PS51257">
    <property type="entry name" value="PROKAR_LIPOPROTEIN"/>
    <property type="match status" value="1"/>
</dbReference>
<organism evidence="2 3">
    <name type="scientific">Phytoactinopolyspora mesophila</name>
    <dbReference type="NCBI Taxonomy" id="2650750"/>
    <lineage>
        <taxon>Bacteria</taxon>
        <taxon>Bacillati</taxon>
        <taxon>Actinomycetota</taxon>
        <taxon>Actinomycetes</taxon>
        <taxon>Jiangellales</taxon>
        <taxon>Jiangellaceae</taxon>
        <taxon>Phytoactinopolyspora</taxon>
    </lineage>
</organism>
<evidence type="ECO:0000256" key="1">
    <source>
        <dbReference type="SAM" id="MobiDB-lite"/>
    </source>
</evidence>
<feature type="region of interest" description="Disordered" evidence="1">
    <location>
        <begin position="191"/>
        <end position="240"/>
    </location>
</feature>
<keyword evidence="3" id="KW-1185">Reference proteome</keyword>
<gene>
    <name evidence="2" type="ORF">F7O44_01155</name>
</gene>
<reference evidence="2 3" key="1">
    <citation type="submission" date="2019-11" db="EMBL/GenBank/DDBJ databases">
        <authorList>
            <person name="Li X.-J."/>
            <person name="Feng X.-M."/>
        </authorList>
    </citation>
    <scope>NUCLEOTIDE SEQUENCE [LARGE SCALE GENOMIC DNA]</scope>
    <source>
        <strain evidence="2 3">XMNu-373</strain>
    </source>
</reference>
<dbReference type="EMBL" id="WLZY01000001">
    <property type="protein sequence ID" value="NDL55671.1"/>
    <property type="molecule type" value="Genomic_DNA"/>
</dbReference>
<accession>A0A7K3LXC7</accession>
<dbReference type="RefSeq" id="WP_162448359.1">
    <property type="nucleotide sequence ID" value="NZ_WLZY01000001.1"/>
</dbReference>